<feature type="transmembrane region" description="Helical" evidence="5">
    <location>
        <begin position="221"/>
        <end position="242"/>
    </location>
</feature>
<evidence type="ECO:0000313" key="7">
    <source>
        <dbReference type="EMBL" id="CDN58400.1"/>
    </source>
</evidence>
<dbReference type="SUPFAM" id="SSF103473">
    <property type="entry name" value="MFS general substrate transporter"/>
    <property type="match status" value="1"/>
</dbReference>
<feature type="transmembrane region" description="Helical" evidence="5">
    <location>
        <begin position="349"/>
        <end position="374"/>
    </location>
</feature>
<name>A0A068TLH4_NEOGA</name>
<evidence type="ECO:0000256" key="5">
    <source>
        <dbReference type="SAM" id="Phobius"/>
    </source>
</evidence>
<keyword evidence="7" id="KW-0614">Plasmid</keyword>
<comment type="subcellular location">
    <subcellularLocation>
        <location evidence="1">Membrane</location>
        <topology evidence="1">Multi-pass membrane protein</topology>
    </subcellularLocation>
</comment>
<feature type="transmembrane region" description="Helical" evidence="5">
    <location>
        <begin position="114"/>
        <end position="135"/>
    </location>
</feature>
<protein>
    <submittedName>
        <fullName evidence="7">4-hydroxybenzoate transporter</fullName>
    </submittedName>
</protein>
<sequence length="412" mass="42273">MCKPVSQEGGDHVANSAVSIWPIIVICFTIVVFDGLDTISITFVAPKIANIWDMPASAMAPVFMAASIGAVIGYIAAGPMAIRLGDRRVMLLSVAVFSIGSLASATATDIMGLATLRLMTSVGLGAVLPLAVGAASSVVSPARRSTTAIFITTGLSAGGVLAGILGGPLIQNYGWQSIFIVGGILPLLLLPAIVCFFPASSREHTVAGKENAILGLFAGQLALRTILLWLFAFVVFVEAYAVLYWTPTLLINWGMPSEMAPASAAVLSMGGLFGGVILVFLVVELSVVRSLMVYGAFGLGCILIFAHGSLDKTIMMVVFGIGAGLVPCCMGQAALAVSFYPGHLRATGVGFAAAAGRIGSVVGPGLGGAVIALGWSTQQIVLMAAVPSIFSVIILVAIHILGPIDIQDSQIA</sequence>
<dbReference type="Pfam" id="PF07690">
    <property type="entry name" value="MFS_1"/>
    <property type="match status" value="1"/>
</dbReference>
<evidence type="ECO:0000256" key="4">
    <source>
        <dbReference type="ARBA" id="ARBA00023136"/>
    </source>
</evidence>
<accession>A0A068TLH4</accession>
<evidence type="ECO:0000256" key="2">
    <source>
        <dbReference type="ARBA" id="ARBA00022692"/>
    </source>
</evidence>
<dbReference type="EMBL" id="HG938357">
    <property type="protein sequence ID" value="CDN58400.1"/>
    <property type="molecule type" value="Genomic_DNA"/>
</dbReference>
<geneLocation type="plasmid" evidence="8">
    <name>III</name>
</geneLocation>
<dbReference type="PATRIC" id="fig|1028801.3.peg.6201"/>
<feature type="transmembrane region" description="Helical" evidence="5">
    <location>
        <begin position="12"/>
        <end position="36"/>
    </location>
</feature>
<dbReference type="PANTHER" id="PTHR23508">
    <property type="entry name" value="CARBOXYLIC ACID TRANSPORTER PROTEIN HOMOLOG"/>
    <property type="match status" value="1"/>
</dbReference>
<reference evidence="8" key="1">
    <citation type="journal article" date="2014" name="BMC Genomics">
        <title>Genome sequencing of two Neorhizobium galegae strains reveals a noeT gene responsible for the unusual acetylation of the nodulation factors.</title>
        <authorList>
            <person name="Osterman J."/>
            <person name="Marsh J."/>
            <person name="Laine P.K."/>
            <person name="Zeng Z."/>
            <person name="Alatalo E."/>
            <person name="Sullivan J.T."/>
            <person name="Young J.P."/>
            <person name="Thomas-Oates J."/>
            <person name="Paulin L."/>
            <person name="Lindstrom K."/>
        </authorList>
    </citation>
    <scope>NUCLEOTIDE SEQUENCE [LARGE SCALE GENOMIC DNA]</scope>
    <source>
        <strain evidence="8">HAMBI 1141</strain>
        <plasmid evidence="8">III</plasmid>
    </source>
</reference>
<evidence type="ECO:0000259" key="6">
    <source>
        <dbReference type="PROSITE" id="PS50850"/>
    </source>
</evidence>
<gene>
    <name evidence="7" type="ORF">RG1141_PB00520</name>
</gene>
<dbReference type="InterPro" id="IPR020846">
    <property type="entry name" value="MFS_dom"/>
</dbReference>
<dbReference type="InterPro" id="IPR036259">
    <property type="entry name" value="MFS_trans_sf"/>
</dbReference>
<dbReference type="Proteomes" id="UP000028186">
    <property type="component" value="Plasmid pHAMBI1141b"/>
</dbReference>
<dbReference type="HOGENOM" id="CLU_001265_46_4_5"/>
<proteinExistence type="predicted"/>
<evidence type="ECO:0000313" key="8">
    <source>
        <dbReference type="Proteomes" id="UP000028186"/>
    </source>
</evidence>
<evidence type="ECO:0000256" key="3">
    <source>
        <dbReference type="ARBA" id="ARBA00022989"/>
    </source>
</evidence>
<dbReference type="PANTHER" id="PTHR23508:SF10">
    <property type="entry name" value="CARBOXYLIC ACID TRANSPORTER PROTEIN HOMOLOG"/>
    <property type="match status" value="1"/>
</dbReference>
<dbReference type="GO" id="GO:0046943">
    <property type="term" value="F:carboxylic acid transmembrane transporter activity"/>
    <property type="evidence" value="ECO:0007669"/>
    <property type="project" value="TreeGrafter"/>
</dbReference>
<keyword evidence="2 5" id="KW-0812">Transmembrane</keyword>
<feature type="transmembrane region" description="Helical" evidence="5">
    <location>
        <begin position="178"/>
        <end position="200"/>
    </location>
</feature>
<evidence type="ECO:0000256" key="1">
    <source>
        <dbReference type="ARBA" id="ARBA00004141"/>
    </source>
</evidence>
<feature type="transmembrane region" description="Helical" evidence="5">
    <location>
        <begin position="262"/>
        <end position="283"/>
    </location>
</feature>
<dbReference type="InterPro" id="IPR011701">
    <property type="entry name" value="MFS"/>
</dbReference>
<feature type="domain" description="Major facilitator superfamily (MFS) profile" evidence="6">
    <location>
        <begin position="23"/>
        <end position="403"/>
    </location>
</feature>
<organism evidence="7 8">
    <name type="scientific">Neorhizobium galegae bv. officinalis bv. officinalis str. HAMBI 1141</name>
    <dbReference type="NCBI Taxonomy" id="1028801"/>
    <lineage>
        <taxon>Bacteria</taxon>
        <taxon>Pseudomonadati</taxon>
        <taxon>Pseudomonadota</taxon>
        <taxon>Alphaproteobacteria</taxon>
        <taxon>Hyphomicrobiales</taxon>
        <taxon>Rhizobiaceae</taxon>
        <taxon>Rhizobium/Agrobacterium group</taxon>
        <taxon>Neorhizobium</taxon>
    </lineage>
</organism>
<dbReference type="AlphaFoldDB" id="A0A068TLH4"/>
<dbReference type="RefSeq" id="WP_051900757.1">
    <property type="nucleotide sequence ID" value="NZ_HG938357.1"/>
</dbReference>
<dbReference type="PROSITE" id="PS50850">
    <property type="entry name" value="MFS"/>
    <property type="match status" value="1"/>
</dbReference>
<keyword evidence="3 5" id="KW-1133">Transmembrane helix</keyword>
<feature type="transmembrane region" description="Helical" evidence="5">
    <location>
        <begin position="89"/>
        <end position="108"/>
    </location>
</feature>
<feature type="transmembrane region" description="Helical" evidence="5">
    <location>
        <begin position="56"/>
        <end position="77"/>
    </location>
</feature>
<feature type="transmembrane region" description="Helical" evidence="5">
    <location>
        <begin position="314"/>
        <end position="337"/>
    </location>
</feature>
<keyword evidence="4 5" id="KW-0472">Membrane</keyword>
<dbReference type="Gene3D" id="1.20.1250.20">
    <property type="entry name" value="MFS general substrate transporter like domains"/>
    <property type="match status" value="2"/>
</dbReference>
<feature type="transmembrane region" description="Helical" evidence="5">
    <location>
        <begin position="380"/>
        <end position="401"/>
    </location>
</feature>
<feature type="transmembrane region" description="Helical" evidence="5">
    <location>
        <begin position="290"/>
        <end position="308"/>
    </location>
</feature>
<dbReference type="GO" id="GO:0005886">
    <property type="term" value="C:plasma membrane"/>
    <property type="evidence" value="ECO:0007669"/>
    <property type="project" value="TreeGrafter"/>
</dbReference>
<feature type="transmembrane region" description="Helical" evidence="5">
    <location>
        <begin position="147"/>
        <end position="166"/>
    </location>
</feature>
<dbReference type="KEGG" id="ngl:RG1141_PB00520"/>